<keyword evidence="1" id="KW-0812">Transmembrane</keyword>
<evidence type="ECO:0000313" key="3">
    <source>
        <dbReference type="Proteomes" id="UP000829291"/>
    </source>
</evidence>
<feature type="transmembrane region" description="Helical" evidence="1">
    <location>
        <begin position="16"/>
        <end position="37"/>
    </location>
</feature>
<evidence type="ECO:0000313" key="4">
    <source>
        <dbReference type="RefSeq" id="XP_046587886.1"/>
    </source>
</evidence>
<dbReference type="PANTHER" id="PTHR35076:SF1">
    <property type="entry name" value="TUBULIN EPSILON AND DELTA COMPLEX PROTEIN 1"/>
    <property type="match status" value="1"/>
</dbReference>
<organism evidence="3 4">
    <name type="scientific">Neodiprion lecontei</name>
    <name type="common">Redheaded pine sawfly</name>
    <dbReference type="NCBI Taxonomy" id="441921"/>
    <lineage>
        <taxon>Eukaryota</taxon>
        <taxon>Metazoa</taxon>
        <taxon>Ecdysozoa</taxon>
        <taxon>Arthropoda</taxon>
        <taxon>Hexapoda</taxon>
        <taxon>Insecta</taxon>
        <taxon>Pterygota</taxon>
        <taxon>Neoptera</taxon>
        <taxon>Endopterygota</taxon>
        <taxon>Hymenoptera</taxon>
        <taxon>Tenthredinoidea</taxon>
        <taxon>Diprionidae</taxon>
        <taxon>Diprioninae</taxon>
        <taxon>Neodiprion</taxon>
    </lineage>
</organism>
<keyword evidence="1" id="KW-0472">Membrane</keyword>
<reference evidence="4" key="1">
    <citation type="submission" date="2025-08" db="UniProtKB">
        <authorList>
            <consortium name="RefSeq"/>
        </authorList>
    </citation>
    <scope>IDENTIFICATION</scope>
    <source>
        <tissue evidence="4">Thorax and Abdomen</tissue>
    </source>
</reference>
<evidence type="ECO:0000256" key="1">
    <source>
        <dbReference type="SAM" id="Phobius"/>
    </source>
</evidence>
<dbReference type="InterPro" id="IPR027996">
    <property type="entry name" value="TEDC1_dom"/>
</dbReference>
<dbReference type="GeneID" id="107222455"/>
<dbReference type="PANTHER" id="PTHR35076">
    <property type="entry name" value="TUBULIN EPSILON AND DELTA COMPLEX PROTEIN 1"/>
    <property type="match status" value="1"/>
</dbReference>
<accession>A0ABM3FIQ1</accession>
<dbReference type="RefSeq" id="XP_046587886.1">
    <property type="nucleotide sequence ID" value="XM_046731930.1"/>
</dbReference>
<keyword evidence="1" id="KW-1133">Transmembrane helix</keyword>
<dbReference type="Proteomes" id="UP000829291">
    <property type="component" value="Chromosome 2"/>
</dbReference>
<dbReference type="InterPro" id="IPR043535">
    <property type="entry name" value="TEDC1"/>
</dbReference>
<sequence>MEPRTIKVQREYRQYCYVRFSIVNAAITFHSLFYQVIELWKILYQLSSCAAKEIPGNILLNDYDDVTFVKLYFAYLQYPVPEFYTLSLDQGSSRELLIAFAWLLATQNALTVAIDKKIASSILAKEFTDNHIRKTVNITNWEKTLSTKAQLNRIIYVCGQINYNIRAILELVNEKLKLTTKAHAASINVCSLPHLSVSEMAITKRLALNKSDSDQHRIQQLHELASVLDTHVKWETKRHIFFDWMVTVIEEQKKSQIETPNCKKSDIELSKFVCLLRHIVKKNIHNLKHEDKISSDLSYRSDCVSRLLRMQSEHTEAETWLSGVKLQLESEEAMTKKQMDRLVIELKKMLKLIPHCVQI</sequence>
<dbReference type="Pfam" id="PF14970">
    <property type="entry name" value="TEDC1"/>
    <property type="match status" value="1"/>
</dbReference>
<feature type="domain" description="Tubulin epsilon and delta complex protein 1" evidence="2">
    <location>
        <begin position="77"/>
        <end position="250"/>
    </location>
</feature>
<name>A0ABM3FIQ1_NEOLC</name>
<evidence type="ECO:0000259" key="2">
    <source>
        <dbReference type="Pfam" id="PF14970"/>
    </source>
</evidence>
<protein>
    <submittedName>
        <fullName evidence="4">Uncharacterized protein LOC107222455</fullName>
    </submittedName>
</protein>
<keyword evidence="3" id="KW-1185">Reference proteome</keyword>
<gene>
    <name evidence="4" type="primary">LOC107222455</name>
</gene>
<proteinExistence type="predicted"/>